<name>A0ABR1XIS1_9PEZI</name>
<dbReference type="EMBL" id="JBBWUH010000010">
    <property type="protein sequence ID" value="KAK8156014.1"/>
    <property type="molecule type" value="Genomic_DNA"/>
</dbReference>
<proteinExistence type="predicted"/>
<evidence type="ECO:0000313" key="1">
    <source>
        <dbReference type="EMBL" id="KAK8156014.1"/>
    </source>
</evidence>
<gene>
    <name evidence="1" type="ORF">IWX90DRAFT_55858</name>
</gene>
<dbReference type="Proteomes" id="UP001456524">
    <property type="component" value="Unassembled WGS sequence"/>
</dbReference>
<evidence type="ECO:0000313" key="2">
    <source>
        <dbReference type="Proteomes" id="UP001456524"/>
    </source>
</evidence>
<reference evidence="1 2" key="1">
    <citation type="journal article" date="2022" name="G3 (Bethesda)">
        <title>Enemy or ally: a genomic approach to elucidate the lifestyle of Phyllosticta citrichinaensis.</title>
        <authorList>
            <person name="Buijs V.A."/>
            <person name="Groenewald J.Z."/>
            <person name="Haridas S."/>
            <person name="LaButti K.M."/>
            <person name="Lipzen A."/>
            <person name="Martin F.M."/>
            <person name="Barry K."/>
            <person name="Grigoriev I.V."/>
            <person name="Crous P.W."/>
            <person name="Seidl M.F."/>
        </authorList>
    </citation>
    <scope>NUCLEOTIDE SEQUENCE [LARGE SCALE GENOMIC DNA]</scope>
    <source>
        <strain evidence="1 2">CBS 129764</strain>
    </source>
</reference>
<accession>A0ABR1XIS1</accession>
<organism evidence="1 2">
    <name type="scientific">Phyllosticta citrichinensis</name>
    <dbReference type="NCBI Taxonomy" id="1130410"/>
    <lineage>
        <taxon>Eukaryota</taxon>
        <taxon>Fungi</taxon>
        <taxon>Dikarya</taxon>
        <taxon>Ascomycota</taxon>
        <taxon>Pezizomycotina</taxon>
        <taxon>Dothideomycetes</taxon>
        <taxon>Dothideomycetes incertae sedis</taxon>
        <taxon>Botryosphaeriales</taxon>
        <taxon>Phyllostictaceae</taxon>
        <taxon>Phyllosticta</taxon>
    </lineage>
</organism>
<protein>
    <submittedName>
        <fullName evidence="1">Uncharacterized protein</fullName>
    </submittedName>
</protein>
<comment type="caution">
    <text evidence="1">The sequence shown here is derived from an EMBL/GenBank/DDBJ whole genome shotgun (WGS) entry which is preliminary data.</text>
</comment>
<keyword evidence="2" id="KW-1185">Reference proteome</keyword>
<sequence length="150" mass="16804">MWSSNDNRLRRARRPWPKPRLATFLEPSTRCPPSSSQFLSSQFASSGPCERRAYVRPTQATWLETDVGWCDEQESSSPFVSLFVSALSPKFHPSTSAFGGADPLRLFYRLGALRQHSTNQRLPAWALPFRRWGASSKATTAADGNHTCSI</sequence>